<organism evidence="2 3">
    <name type="scientific">Pelomicrobium methylotrophicum</name>
    <dbReference type="NCBI Taxonomy" id="2602750"/>
    <lineage>
        <taxon>Bacteria</taxon>
        <taxon>Pseudomonadati</taxon>
        <taxon>Pseudomonadota</taxon>
        <taxon>Hydrogenophilia</taxon>
        <taxon>Hydrogenophilia incertae sedis</taxon>
        <taxon>Pelomicrobium</taxon>
    </lineage>
</organism>
<dbReference type="Gene3D" id="1.10.10.10">
    <property type="entry name" value="Winged helix-like DNA-binding domain superfamily/Winged helix DNA-binding domain"/>
    <property type="match status" value="1"/>
</dbReference>
<evidence type="ECO:0000259" key="1">
    <source>
        <dbReference type="Pfam" id="PF12727"/>
    </source>
</evidence>
<keyword evidence="3" id="KW-1185">Reference proteome</keyword>
<dbReference type="AlphaFoldDB" id="A0A5C7EJX3"/>
<dbReference type="SUPFAM" id="SSF46785">
    <property type="entry name" value="Winged helix' DNA-binding domain"/>
    <property type="match status" value="1"/>
</dbReference>
<dbReference type="InParanoid" id="A0A5C7EJX3"/>
<dbReference type="PANTHER" id="PTHR38431:SF1">
    <property type="entry name" value="BLL2305 PROTEIN"/>
    <property type="match status" value="1"/>
</dbReference>
<feature type="domain" description="PBP" evidence="1">
    <location>
        <begin position="197"/>
        <end position="378"/>
    </location>
</feature>
<protein>
    <submittedName>
        <fullName evidence="2">LysR family transcriptional regulator</fullName>
    </submittedName>
</protein>
<evidence type="ECO:0000313" key="2">
    <source>
        <dbReference type="EMBL" id="TXF12474.1"/>
    </source>
</evidence>
<gene>
    <name evidence="2" type="ORF">FR698_06400</name>
</gene>
<dbReference type="OrthoDB" id="9805928at2"/>
<dbReference type="InterPro" id="IPR024370">
    <property type="entry name" value="PBP_domain"/>
</dbReference>
<evidence type="ECO:0000313" key="3">
    <source>
        <dbReference type="Proteomes" id="UP000321201"/>
    </source>
</evidence>
<sequence>MVGHLSAAGQPTVPCLGPIQRFLDFICIFLHIWLMISVETNRFPLHSQYVFQFIMRVSVELCVSMETNPGERVDAQIFRLLRAVRDWGTVSRAAQELKLSYRHAWGLIERAGVALGEPLVIMERGRGARLSALGARLLSAHERAENRLRAQLTAIADELEQALHPAGRAGRATGRLAVRASHDLALARLRDLLFQRTGHILELEFCGSLQSVEALGRGQCQMAGFHWMDPIDGAAAAAIARHLKPRSHLALHFAWRQQGLMVRAGNPKRIRGLADLTRPEVKFINRQRASGTRLLLDRLLSQAGIAPTAIAGYEEEEFTHLAVAASVAGGLADAGFGIQAAAHQLGLHFVPLVRERYLLAMTRQTFRSPALQALVALLRSPEFAAKAGDLVGYDFSRAGEPVPLPGTSGGTRDRAGKMLR</sequence>
<dbReference type="Proteomes" id="UP000321201">
    <property type="component" value="Unassembled WGS sequence"/>
</dbReference>
<reference evidence="2 3" key="1">
    <citation type="submission" date="2019-08" db="EMBL/GenBank/DDBJ databases">
        <title>Pelomicrobium methylotrophicum gen. nov., sp. nov. a moderately thermophilic, facultatively anaerobic, lithoautotrophic and methylotrophic bacterium isolated from a terrestrial mud volcano.</title>
        <authorList>
            <person name="Slobodkina G.B."/>
            <person name="Merkel A.Y."/>
            <person name="Slobodkin A.I."/>
        </authorList>
    </citation>
    <scope>NUCLEOTIDE SEQUENCE [LARGE SCALE GENOMIC DNA]</scope>
    <source>
        <strain evidence="2 3">SM250</strain>
    </source>
</reference>
<dbReference type="InterPro" id="IPR036388">
    <property type="entry name" value="WH-like_DNA-bd_sf"/>
</dbReference>
<dbReference type="SUPFAM" id="SSF53850">
    <property type="entry name" value="Periplasmic binding protein-like II"/>
    <property type="match status" value="1"/>
</dbReference>
<dbReference type="InterPro" id="IPR036390">
    <property type="entry name" value="WH_DNA-bd_sf"/>
</dbReference>
<proteinExistence type="predicted"/>
<dbReference type="PANTHER" id="PTHR38431">
    <property type="entry name" value="BLL2305 PROTEIN"/>
    <property type="match status" value="1"/>
</dbReference>
<comment type="caution">
    <text evidence="2">The sequence shown here is derived from an EMBL/GenBank/DDBJ whole genome shotgun (WGS) entry which is preliminary data.</text>
</comment>
<dbReference type="Gene3D" id="3.40.190.10">
    <property type="entry name" value="Periplasmic binding protein-like II"/>
    <property type="match status" value="1"/>
</dbReference>
<dbReference type="EMBL" id="VPFL01000006">
    <property type="protein sequence ID" value="TXF12474.1"/>
    <property type="molecule type" value="Genomic_DNA"/>
</dbReference>
<dbReference type="Pfam" id="PF12727">
    <property type="entry name" value="PBP_like"/>
    <property type="match status" value="1"/>
</dbReference>
<name>A0A5C7EJX3_9PROT</name>
<accession>A0A5C7EJX3</accession>